<dbReference type="PANTHER" id="PTHR35400">
    <property type="entry name" value="SLR1083 PROTEIN"/>
    <property type="match status" value="1"/>
</dbReference>
<dbReference type="EMBL" id="JBFALK010000008">
    <property type="protein sequence ID" value="MEV0970330.1"/>
    <property type="molecule type" value="Genomic_DNA"/>
</dbReference>
<keyword evidence="2" id="KW-0540">Nuclease</keyword>
<dbReference type="GO" id="GO:0004519">
    <property type="term" value="F:endonuclease activity"/>
    <property type="evidence" value="ECO:0007669"/>
    <property type="project" value="UniProtKB-KW"/>
</dbReference>
<reference evidence="2 3" key="1">
    <citation type="submission" date="2024-06" db="EMBL/GenBank/DDBJ databases">
        <title>The Natural Products Discovery Center: Release of the First 8490 Sequenced Strains for Exploring Actinobacteria Biosynthetic Diversity.</title>
        <authorList>
            <person name="Kalkreuter E."/>
            <person name="Kautsar S.A."/>
            <person name="Yang D."/>
            <person name="Bader C.D."/>
            <person name="Teijaro C.N."/>
            <person name="Fluegel L."/>
            <person name="Davis C.M."/>
            <person name="Simpson J.R."/>
            <person name="Lauterbach L."/>
            <person name="Steele A.D."/>
            <person name="Gui C."/>
            <person name="Meng S."/>
            <person name="Li G."/>
            <person name="Viehrig K."/>
            <person name="Ye F."/>
            <person name="Su P."/>
            <person name="Kiefer A.F."/>
            <person name="Nichols A."/>
            <person name="Cepeda A.J."/>
            <person name="Yan W."/>
            <person name="Fan B."/>
            <person name="Jiang Y."/>
            <person name="Adhikari A."/>
            <person name="Zheng C.-J."/>
            <person name="Schuster L."/>
            <person name="Cowan T.M."/>
            <person name="Smanski M.J."/>
            <person name="Chevrette M.G."/>
            <person name="De Carvalho L.P.S."/>
            <person name="Shen B."/>
        </authorList>
    </citation>
    <scope>NUCLEOTIDE SEQUENCE [LARGE SCALE GENOMIC DNA]</scope>
    <source>
        <strain evidence="2 3">NPDC050100</strain>
    </source>
</reference>
<dbReference type="Pfam" id="PF05685">
    <property type="entry name" value="Uma2"/>
    <property type="match status" value="1"/>
</dbReference>
<organism evidence="2 3">
    <name type="scientific">Microtetraspora glauca</name>
    <dbReference type="NCBI Taxonomy" id="1996"/>
    <lineage>
        <taxon>Bacteria</taxon>
        <taxon>Bacillati</taxon>
        <taxon>Actinomycetota</taxon>
        <taxon>Actinomycetes</taxon>
        <taxon>Streptosporangiales</taxon>
        <taxon>Streptosporangiaceae</taxon>
        <taxon>Microtetraspora</taxon>
    </lineage>
</organism>
<dbReference type="RefSeq" id="WP_358133681.1">
    <property type="nucleotide sequence ID" value="NZ_JBFALK010000008.1"/>
</dbReference>
<evidence type="ECO:0000313" key="2">
    <source>
        <dbReference type="EMBL" id="MEV0970330.1"/>
    </source>
</evidence>
<dbReference type="CDD" id="cd06260">
    <property type="entry name" value="DUF820-like"/>
    <property type="match status" value="1"/>
</dbReference>
<dbReference type="PANTHER" id="PTHR35400:SF3">
    <property type="entry name" value="SLL1072 PROTEIN"/>
    <property type="match status" value="1"/>
</dbReference>
<accession>A0ABV3GFB7</accession>
<dbReference type="SUPFAM" id="SSF52980">
    <property type="entry name" value="Restriction endonuclease-like"/>
    <property type="match status" value="1"/>
</dbReference>
<proteinExistence type="predicted"/>
<dbReference type="InterPro" id="IPR012296">
    <property type="entry name" value="Nuclease_put_TT1808"/>
</dbReference>
<dbReference type="InterPro" id="IPR011335">
    <property type="entry name" value="Restrct_endonuc-II-like"/>
</dbReference>
<dbReference type="InterPro" id="IPR008538">
    <property type="entry name" value="Uma2"/>
</dbReference>
<comment type="caution">
    <text evidence="2">The sequence shown here is derived from an EMBL/GenBank/DDBJ whole genome shotgun (WGS) entry which is preliminary data.</text>
</comment>
<protein>
    <submittedName>
        <fullName evidence="2">Uma2 family endonuclease</fullName>
    </submittedName>
</protein>
<name>A0ABV3GFB7_MICGL</name>
<dbReference type="Gene3D" id="3.90.1570.10">
    <property type="entry name" value="tt1808, chain A"/>
    <property type="match status" value="1"/>
</dbReference>
<evidence type="ECO:0000313" key="3">
    <source>
        <dbReference type="Proteomes" id="UP001551675"/>
    </source>
</evidence>
<keyword evidence="2" id="KW-0255">Endonuclease</keyword>
<keyword evidence="3" id="KW-1185">Reference proteome</keyword>
<keyword evidence="2" id="KW-0378">Hydrolase</keyword>
<sequence length="120" mass="13372">MRELQIHGHLCDYTIPDLTIVPKKRHMRGDNEVYGHSTLLIVEVVSRSSVQDDHVIKPRTCASAGVPLHLVIDTFKGVARLMSEPGDKGYQHQLEVTLGKPLPLPEPWDMAVDTAKLIEA</sequence>
<evidence type="ECO:0000259" key="1">
    <source>
        <dbReference type="Pfam" id="PF05685"/>
    </source>
</evidence>
<gene>
    <name evidence="2" type="ORF">AB0I59_16960</name>
</gene>
<dbReference type="Proteomes" id="UP001551675">
    <property type="component" value="Unassembled WGS sequence"/>
</dbReference>
<feature type="domain" description="Putative restriction endonuclease" evidence="1">
    <location>
        <begin position="13"/>
        <end position="104"/>
    </location>
</feature>